<dbReference type="RefSeq" id="WP_311484605.1">
    <property type="nucleotide sequence ID" value="NZ_JAVRHP010000043.1"/>
</dbReference>
<comment type="similarity">
    <text evidence="1">Belongs to the NAD(P)-dependent epimerase/dehydratase family.</text>
</comment>
<keyword evidence="4" id="KW-1185">Reference proteome</keyword>
<feature type="domain" description="NAD-dependent epimerase/dehydratase" evidence="2">
    <location>
        <begin position="7"/>
        <end position="240"/>
    </location>
</feature>
<organism evidence="3 4">
    <name type="scientific">Autumnicola edwardsiae</name>
    <dbReference type="NCBI Taxonomy" id="3075594"/>
    <lineage>
        <taxon>Bacteria</taxon>
        <taxon>Pseudomonadati</taxon>
        <taxon>Bacteroidota</taxon>
        <taxon>Flavobacteriia</taxon>
        <taxon>Flavobacteriales</taxon>
        <taxon>Flavobacteriaceae</taxon>
        <taxon>Autumnicola</taxon>
    </lineage>
</organism>
<evidence type="ECO:0000313" key="3">
    <source>
        <dbReference type="EMBL" id="MDT0650424.1"/>
    </source>
</evidence>
<reference evidence="3 4" key="1">
    <citation type="submission" date="2023-09" db="EMBL/GenBank/DDBJ databases">
        <authorList>
            <person name="Rey-Velasco X."/>
        </authorList>
    </citation>
    <scope>NUCLEOTIDE SEQUENCE [LARGE SCALE GENOMIC DNA]</scope>
    <source>
        <strain evidence="3 4">F297</strain>
    </source>
</reference>
<evidence type="ECO:0000256" key="1">
    <source>
        <dbReference type="ARBA" id="ARBA00007637"/>
    </source>
</evidence>
<gene>
    <name evidence="3" type="ORF">RM529_09720</name>
</gene>
<dbReference type="Pfam" id="PF01370">
    <property type="entry name" value="Epimerase"/>
    <property type="match status" value="1"/>
</dbReference>
<sequence length="311" mass="33935">MNNPKTILITGASGFLGTWLSREAVKAGFKIYGIDLRTPLQPQLWENFATASLDTVDLEQLMEGCTLDAICHLAGGASVSASVKDPFGDFSSLLPGTARLATYLKKSQAQARFFLFSSAAVYGNPESLPITEDTPIKPISPYGIHKAIAESLLCNYARIFDLNITIFRIFSVYGPELRKQLIWDVSQRALSAEEEGVKSITLFGTGAESRDFMYVKDVCQAVLTVISKPVSSKIQIYNLGSGVESSIAEVAELLVNNLGVDIKIQFDGIVPKGDPANWRADISKLLNLGFTPRYNLNEGLHQVATWAKAIH</sequence>
<protein>
    <submittedName>
        <fullName evidence="3">NAD-dependent epimerase/dehydratase family protein</fullName>
    </submittedName>
</protein>
<dbReference type="Proteomes" id="UP001248819">
    <property type="component" value="Unassembled WGS sequence"/>
</dbReference>
<dbReference type="SUPFAM" id="SSF51735">
    <property type="entry name" value="NAD(P)-binding Rossmann-fold domains"/>
    <property type="match status" value="1"/>
</dbReference>
<dbReference type="PANTHER" id="PTHR43000">
    <property type="entry name" value="DTDP-D-GLUCOSE 4,6-DEHYDRATASE-RELATED"/>
    <property type="match status" value="1"/>
</dbReference>
<dbReference type="InterPro" id="IPR036291">
    <property type="entry name" value="NAD(P)-bd_dom_sf"/>
</dbReference>
<dbReference type="InterPro" id="IPR001509">
    <property type="entry name" value="Epimerase_deHydtase"/>
</dbReference>
<dbReference type="EMBL" id="JAVRHP010000043">
    <property type="protein sequence ID" value="MDT0650424.1"/>
    <property type="molecule type" value="Genomic_DNA"/>
</dbReference>
<proteinExistence type="inferred from homology"/>
<evidence type="ECO:0000313" key="4">
    <source>
        <dbReference type="Proteomes" id="UP001248819"/>
    </source>
</evidence>
<name>A0ABU3CVQ1_9FLAO</name>
<evidence type="ECO:0000259" key="2">
    <source>
        <dbReference type="Pfam" id="PF01370"/>
    </source>
</evidence>
<accession>A0ABU3CVQ1</accession>
<comment type="caution">
    <text evidence="3">The sequence shown here is derived from an EMBL/GenBank/DDBJ whole genome shotgun (WGS) entry which is preliminary data.</text>
</comment>
<dbReference type="Gene3D" id="3.40.50.720">
    <property type="entry name" value="NAD(P)-binding Rossmann-like Domain"/>
    <property type="match status" value="1"/>
</dbReference>